<dbReference type="AlphaFoldDB" id="A0A263D628"/>
<dbReference type="Pfam" id="PF19054">
    <property type="entry name" value="DUF5753"/>
    <property type="match status" value="1"/>
</dbReference>
<dbReference type="InterPro" id="IPR043917">
    <property type="entry name" value="DUF5753"/>
</dbReference>
<dbReference type="SUPFAM" id="SSF47413">
    <property type="entry name" value="lambda repressor-like DNA-binding domains"/>
    <property type="match status" value="1"/>
</dbReference>
<dbReference type="Gene3D" id="1.10.260.40">
    <property type="entry name" value="lambda repressor-like DNA-binding domains"/>
    <property type="match status" value="1"/>
</dbReference>
<proteinExistence type="predicted"/>
<keyword evidence="3" id="KW-1185">Reference proteome</keyword>
<dbReference type="EMBL" id="NKYE01000003">
    <property type="protein sequence ID" value="OZM73964.1"/>
    <property type="molecule type" value="Genomic_DNA"/>
</dbReference>
<dbReference type="InParanoid" id="A0A263D628"/>
<dbReference type="GO" id="GO:0003677">
    <property type="term" value="F:DNA binding"/>
    <property type="evidence" value="ECO:0007669"/>
    <property type="project" value="InterPro"/>
</dbReference>
<dbReference type="InterPro" id="IPR001387">
    <property type="entry name" value="Cro/C1-type_HTH"/>
</dbReference>
<evidence type="ECO:0000313" key="2">
    <source>
        <dbReference type="EMBL" id="OZM73964.1"/>
    </source>
</evidence>
<accession>A0A263D628</accession>
<gene>
    <name evidence="2" type="ORF">CFN78_06665</name>
</gene>
<dbReference type="InterPro" id="IPR010982">
    <property type="entry name" value="Lambda_DNA-bd_dom_sf"/>
</dbReference>
<dbReference type="Proteomes" id="UP000242444">
    <property type="component" value="Unassembled WGS sequence"/>
</dbReference>
<organism evidence="2 3">
    <name type="scientific">Amycolatopsis antarctica</name>
    <dbReference type="NCBI Taxonomy" id="1854586"/>
    <lineage>
        <taxon>Bacteria</taxon>
        <taxon>Bacillati</taxon>
        <taxon>Actinomycetota</taxon>
        <taxon>Actinomycetes</taxon>
        <taxon>Pseudonocardiales</taxon>
        <taxon>Pseudonocardiaceae</taxon>
        <taxon>Amycolatopsis</taxon>
    </lineage>
</organism>
<name>A0A263D628_9PSEU</name>
<sequence>MTRTTEEGGPAATSRDRTLAGVLRDTWERRKRETGMSLRALGDQVGVSHASLSRWFKGQVVPSYEGVVSVVAALGVVGEEKEMILTLARNPGPNLVTTGPPGVSQQLAGVMELERTASSMTVWSPLQVPGLLQSRAYAQAVIGAGGKLTQAEVDYRLTLRLGRQHAIVRDDPIKLSAVLGVPAIQARVGGAEVMADQLRYLLRVADFPAVTLQVAPVDGDWHGGLHGSFLLYEFEGQQSHVHMENHRTGQFVDSSDDVEGYAELADELRQLAYSDADTKALIRDQINKLETTA</sequence>
<dbReference type="RefSeq" id="WP_094861721.1">
    <property type="nucleotide sequence ID" value="NZ_NKYE01000003.1"/>
</dbReference>
<evidence type="ECO:0000313" key="3">
    <source>
        <dbReference type="Proteomes" id="UP000242444"/>
    </source>
</evidence>
<reference evidence="2 3" key="1">
    <citation type="submission" date="2017-07" db="EMBL/GenBank/DDBJ databases">
        <title>Amycolatopsis antarcticus sp. nov., isolated from the surface of an Antarcticus brown macroalga.</title>
        <authorList>
            <person name="Wang J."/>
            <person name="Leiva S."/>
            <person name="Huang J."/>
            <person name="Huang Y."/>
        </authorList>
    </citation>
    <scope>NUCLEOTIDE SEQUENCE [LARGE SCALE GENOMIC DNA]</scope>
    <source>
        <strain evidence="2 3">AU-G6</strain>
    </source>
</reference>
<evidence type="ECO:0000259" key="1">
    <source>
        <dbReference type="PROSITE" id="PS50943"/>
    </source>
</evidence>
<dbReference type="SMART" id="SM00530">
    <property type="entry name" value="HTH_XRE"/>
    <property type="match status" value="1"/>
</dbReference>
<dbReference type="Pfam" id="PF13560">
    <property type="entry name" value="HTH_31"/>
    <property type="match status" value="1"/>
</dbReference>
<comment type="caution">
    <text evidence="2">The sequence shown here is derived from an EMBL/GenBank/DDBJ whole genome shotgun (WGS) entry which is preliminary data.</text>
</comment>
<protein>
    <submittedName>
        <fullName evidence="2">Transcriptional regulator</fullName>
    </submittedName>
</protein>
<feature type="domain" description="HTH cro/C1-type" evidence="1">
    <location>
        <begin position="28"/>
        <end position="80"/>
    </location>
</feature>
<dbReference type="PROSITE" id="PS50943">
    <property type="entry name" value="HTH_CROC1"/>
    <property type="match status" value="1"/>
</dbReference>
<dbReference type="CDD" id="cd00093">
    <property type="entry name" value="HTH_XRE"/>
    <property type="match status" value="1"/>
</dbReference>